<evidence type="ECO:0000313" key="2">
    <source>
        <dbReference type="Proteomes" id="UP001154282"/>
    </source>
</evidence>
<accession>A0AAV0J6T6</accession>
<dbReference type="Proteomes" id="UP001154282">
    <property type="component" value="Unassembled WGS sequence"/>
</dbReference>
<dbReference type="AlphaFoldDB" id="A0AAV0J6T6"/>
<sequence length="176" mass="18565">MNRCGYEQKAAMAAAACEEKRELGMVVMMETVICPKPRRLGALNPSLATTSFIFVPPSPPMHHYLAEADDSKVGAELLDIILSKGGYQVAASSPPFYCGSPPSRASNPVIQDAEFGSKNKAVVGASFSSAASPLSPSTSASRGCVRLGQKPATVRIEGFDCLNRDGRQNCRISAVA</sequence>
<proteinExistence type="predicted"/>
<keyword evidence="2" id="KW-1185">Reference proteome</keyword>
<dbReference type="PANTHER" id="PTHR33384">
    <property type="entry name" value="EXPRESSED PROTEIN"/>
    <property type="match status" value="1"/>
</dbReference>
<dbReference type="EMBL" id="CAMGYJ010000004">
    <property type="protein sequence ID" value="CAI0404564.1"/>
    <property type="molecule type" value="Genomic_DNA"/>
</dbReference>
<comment type="caution">
    <text evidence="1">The sequence shown here is derived from an EMBL/GenBank/DDBJ whole genome shotgun (WGS) entry which is preliminary data.</text>
</comment>
<name>A0AAV0J6T6_9ROSI</name>
<protein>
    <submittedName>
        <fullName evidence="1">Uncharacterized protein</fullName>
    </submittedName>
</protein>
<gene>
    <name evidence="1" type="ORF">LITE_LOCUS12532</name>
</gene>
<reference evidence="1" key="1">
    <citation type="submission" date="2022-08" db="EMBL/GenBank/DDBJ databases">
        <authorList>
            <person name="Gutierrez-Valencia J."/>
        </authorList>
    </citation>
    <scope>NUCLEOTIDE SEQUENCE</scope>
</reference>
<evidence type="ECO:0000313" key="1">
    <source>
        <dbReference type="EMBL" id="CAI0404564.1"/>
    </source>
</evidence>
<organism evidence="1 2">
    <name type="scientific">Linum tenue</name>
    <dbReference type="NCBI Taxonomy" id="586396"/>
    <lineage>
        <taxon>Eukaryota</taxon>
        <taxon>Viridiplantae</taxon>
        <taxon>Streptophyta</taxon>
        <taxon>Embryophyta</taxon>
        <taxon>Tracheophyta</taxon>
        <taxon>Spermatophyta</taxon>
        <taxon>Magnoliopsida</taxon>
        <taxon>eudicotyledons</taxon>
        <taxon>Gunneridae</taxon>
        <taxon>Pentapetalae</taxon>
        <taxon>rosids</taxon>
        <taxon>fabids</taxon>
        <taxon>Malpighiales</taxon>
        <taxon>Linaceae</taxon>
        <taxon>Linum</taxon>
    </lineage>
</organism>
<dbReference type="PANTHER" id="PTHR33384:SF22">
    <property type="match status" value="1"/>
</dbReference>